<evidence type="ECO:0000313" key="4">
    <source>
        <dbReference type="EMBL" id="TDV57905.1"/>
    </source>
</evidence>
<evidence type="ECO:0000256" key="2">
    <source>
        <dbReference type="ARBA" id="ARBA00022827"/>
    </source>
</evidence>
<dbReference type="SUPFAM" id="SSF56176">
    <property type="entry name" value="FAD-binding/transporter-associated domain-like"/>
    <property type="match status" value="1"/>
</dbReference>
<name>A0A4R7W6I3_9PSEU</name>
<dbReference type="Proteomes" id="UP000294927">
    <property type="component" value="Unassembled WGS sequence"/>
</dbReference>
<feature type="domain" description="FAD-binding PCMH-type" evidence="3">
    <location>
        <begin position="10"/>
        <end position="185"/>
    </location>
</feature>
<dbReference type="EMBL" id="SOCP01000001">
    <property type="protein sequence ID" value="TDV57905.1"/>
    <property type="molecule type" value="Genomic_DNA"/>
</dbReference>
<dbReference type="PANTHER" id="PTHR11748">
    <property type="entry name" value="D-LACTATE DEHYDROGENASE"/>
    <property type="match status" value="1"/>
</dbReference>
<gene>
    <name evidence="4" type="ORF">CLV71_101779</name>
</gene>
<protein>
    <submittedName>
        <fullName evidence="4">Glycolate oxidase FAD binding subunit</fullName>
    </submittedName>
</protein>
<dbReference type="InterPro" id="IPR006094">
    <property type="entry name" value="Oxid_FAD_bind_N"/>
</dbReference>
<evidence type="ECO:0000259" key="3">
    <source>
        <dbReference type="PROSITE" id="PS51387"/>
    </source>
</evidence>
<keyword evidence="2" id="KW-0274">FAD</keyword>
<dbReference type="InterPro" id="IPR016164">
    <property type="entry name" value="FAD-linked_Oxase-like_C"/>
</dbReference>
<dbReference type="InterPro" id="IPR036318">
    <property type="entry name" value="FAD-bd_PCMH-like_sf"/>
</dbReference>
<comment type="caution">
    <text evidence="4">The sequence shown here is derived from an EMBL/GenBank/DDBJ whole genome shotgun (WGS) entry which is preliminary data.</text>
</comment>
<dbReference type="GO" id="GO:0071949">
    <property type="term" value="F:FAD binding"/>
    <property type="evidence" value="ECO:0007669"/>
    <property type="project" value="InterPro"/>
</dbReference>
<accession>A0A4R7W6I3</accession>
<dbReference type="InterPro" id="IPR016166">
    <property type="entry name" value="FAD-bd_PCMH"/>
</dbReference>
<dbReference type="Gene3D" id="3.30.465.10">
    <property type="match status" value="1"/>
</dbReference>
<sequence length="376" mass="38243">MAAVSSHPIAGVTPSEVVTPASAGEVADVLRSTTGTVVPVGAGTKTGWAAPPTSCDLLLRTTELNRIVEHVPGDLVVVAEAGVPLETLQARLAEHNQMLALDPPEPGATLGGIVGANASGPRRLRYGTVRDLLIGVTVVLADGTTARSGGKVVKNVAGYDLGKLYTGAHGALGVLVSTTWRLHPLPAAAGTVTVPVADAAEAGRLASLLVRSTLTPTAVELRWDGGAGELVVLFESIPASVDAQSAAAVELLGPGERGTEPPPWFGERPTGGVVLRLAYEPHALPRVLAALPAEASGTASAGTGVAYMAVPADTDLAALRAAIASYDGSAVVLDRPADADIDHWGPVPDSFGLMTRVKDQFDPGRRLSPGRLLGGL</sequence>
<dbReference type="InterPro" id="IPR016169">
    <property type="entry name" value="FAD-bd_PCMH_sub2"/>
</dbReference>
<dbReference type="GO" id="GO:0003824">
    <property type="term" value="F:catalytic activity"/>
    <property type="evidence" value="ECO:0007669"/>
    <property type="project" value="InterPro"/>
</dbReference>
<dbReference type="PROSITE" id="PS51387">
    <property type="entry name" value="FAD_PCMH"/>
    <property type="match status" value="1"/>
</dbReference>
<dbReference type="PANTHER" id="PTHR11748:SF103">
    <property type="entry name" value="GLYCOLATE OXIDASE SUBUNIT GLCE"/>
    <property type="match status" value="1"/>
</dbReference>
<reference evidence="4 5" key="1">
    <citation type="submission" date="2019-03" db="EMBL/GenBank/DDBJ databases">
        <title>Genomic Encyclopedia of Archaeal and Bacterial Type Strains, Phase II (KMG-II): from individual species to whole genera.</title>
        <authorList>
            <person name="Goeker M."/>
        </authorList>
    </citation>
    <scope>NUCLEOTIDE SEQUENCE [LARGE SCALE GENOMIC DNA]</scope>
    <source>
        <strain evidence="4 5">DSM 45499</strain>
    </source>
</reference>
<dbReference type="SUPFAM" id="SSF55103">
    <property type="entry name" value="FAD-linked oxidases, C-terminal domain"/>
    <property type="match status" value="1"/>
</dbReference>
<dbReference type="AlphaFoldDB" id="A0A4R7W6I3"/>
<organism evidence="4 5">
    <name type="scientific">Actinophytocola oryzae</name>
    <dbReference type="NCBI Taxonomy" id="502181"/>
    <lineage>
        <taxon>Bacteria</taxon>
        <taxon>Bacillati</taxon>
        <taxon>Actinomycetota</taxon>
        <taxon>Actinomycetes</taxon>
        <taxon>Pseudonocardiales</taxon>
        <taxon>Pseudonocardiaceae</taxon>
    </lineage>
</organism>
<evidence type="ECO:0000256" key="1">
    <source>
        <dbReference type="ARBA" id="ARBA00022630"/>
    </source>
</evidence>
<dbReference type="Pfam" id="PF01565">
    <property type="entry name" value="FAD_binding_4"/>
    <property type="match status" value="1"/>
</dbReference>
<keyword evidence="1" id="KW-0285">Flavoprotein</keyword>
<keyword evidence="5" id="KW-1185">Reference proteome</keyword>
<evidence type="ECO:0000313" key="5">
    <source>
        <dbReference type="Proteomes" id="UP000294927"/>
    </source>
</evidence>
<proteinExistence type="predicted"/>